<reference evidence="3" key="1">
    <citation type="journal article" date="2015" name="Genome Announc.">
        <title>Draft genome sequence of Talaromyces cellulolyticus strain Y-94, a source of lignocellulosic biomass-degrading enzymes.</title>
        <authorList>
            <person name="Fujii T."/>
            <person name="Koike H."/>
            <person name="Sawayama S."/>
            <person name="Yano S."/>
            <person name="Inoue H."/>
        </authorList>
    </citation>
    <scope>NUCLEOTIDE SEQUENCE [LARGE SCALE GENOMIC DNA]</scope>
    <source>
        <strain evidence="3">Y-94</strain>
    </source>
</reference>
<proteinExistence type="predicted"/>
<dbReference type="EMBL" id="DF933843">
    <property type="protein sequence ID" value="GAM43116.1"/>
    <property type="molecule type" value="Genomic_DNA"/>
</dbReference>
<organism evidence="2 3">
    <name type="scientific">Talaromyces pinophilus</name>
    <name type="common">Penicillium pinophilum</name>
    <dbReference type="NCBI Taxonomy" id="128442"/>
    <lineage>
        <taxon>Eukaryota</taxon>
        <taxon>Fungi</taxon>
        <taxon>Dikarya</taxon>
        <taxon>Ascomycota</taxon>
        <taxon>Pezizomycotina</taxon>
        <taxon>Eurotiomycetes</taxon>
        <taxon>Eurotiomycetidae</taxon>
        <taxon>Eurotiales</taxon>
        <taxon>Trichocomaceae</taxon>
        <taxon>Talaromyces</taxon>
        <taxon>Talaromyces sect. Talaromyces</taxon>
    </lineage>
</organism>
<protein>
    <submittedName>
        <fullName evidence="2">Uncharacterized protein</fullName>
    </submittedName>
</protein>
<feature type="compositionally biased region" description="Basic and acidic residues" evidence="1">
    <location>
        <begin position="61"/>
        <end position="71"/>
    </location>
</feature>
<feature type="region of interest" description="Disordered" evidence="1">
    <location>
        <begin position="1"/>
        <end position="47"/>
    </location>
</feature>
<evidence type="ECO:0000313" key="2">
    <source>
        <dbReference type="EMBL" id="GAM43116.1"/>
    </source>
</evidence>
<name>A0A0B8N1V0_TALPI</name>
<keyword evidence="3" id="KW-1185">Reference proteome</keyword>
<evidence type="ECO:0000313" key="3">
    <source>
        <dbReference type="Proteomes" id="UP000053095"/>
    </source>
</evidence>
<dbReference type="Proteomes" id="UP000053095">
    <property type="component" value="Unassembled WGS sequence"/>
</dbReference>
<feature type="compositionally biased region" description="Polar residues" evidence="1">
    <location>
        <begin position="1"/>
        <end position="24"/>
    </location>
</feature>
<dbReference type="AlphaFoldDB" id="A0A0B8N1V0"/>
<feature type="region of interest" description="Disordered" evidence="1">
    <location>
        <begin position="53"/>
        <end position="72"/>
    </location>
</feature>
<gene>
    <name evidence="2" type="ORF">TCE0_047f17666</name>
</gene>
<evidence type="ECO:0000256" key="1">
    <source>
        <dbReference type="SAM" id="MobiDB-lite"/>
    </source>
</evidence>
<accession>A0A0B8N1V0</accession>
<sequence>MSQPSESLLSTQSTEPMSSPNILSAYNAPEDPPLPEQRLSGSANKRRRQFSRLVAEDDSDDMHPSKLDGGKRPRIVNIDYRDGRYWTVERNWRLVKLRRSGLHWESLQAHFPGQSRADLAFQYDCVADSYDEGMMNQCAYLYQEFKSVLWREIASRIGCTPDKAEGMIVGVNQLELARRAVSFELAQMNEPIQNVSTITNSLPAAFGRLQGCVATPFVVQLPPLVARFRSQRKAALWIHGQMCTGSQNFRPFRAVIATSQSTSELLRNSGVAYGSRTEALLQSRVRNAIVTKKEAFFARRTLALVALALFEASFHDDQNCAAFTDPLNVGSGLGGDLIP</sequence>